<feature type="compositionally biased region" description="Low complexity" evidence="1">
    <location>
        <begin position="210"/>
        <end position="231"/>
    </location>
</feature>
<feature type="region of interest" description="Disordered" evidence="1">
    <location>
        <begin position="186"/>
        <end position="239"/>
    </location>
</feature>
<dbReference type="GO" id="GO:0005892">
    <property type="term" value="C:acetylcholine-gated channel complex"/>
    <property type="evidence" value="ECO:0007669"/>
    <property type="project" value="InterPro"/>
</dbReference>
<feature type="compositionally biased region" description="Pro residues" evidence="1">
    <location>
        <begin position="191"/>
        <end position="209"/>
    </location>
</feature>
<evidence type="ECO:0008006" key="6">
    <source>
        <dbReference type="Google" id="ProtNLM"/>
    </source>
</evidence>
<organism evidence="4 5">
    <name type="scientific">Diploscapter pachys</name>
    <dbReference type="NCBI Taxonomy" id="2018661"/>
    <lineage>
        <taxon>Eukaryota</taxon>
        <taxon>Metazoa</taxon>
        <taxon>Ecdysozoa</taxon>
        <taxon>Nematoda</taxon>
        <taxon>Chromadorea</taxon>
        <taxon>Rhabditida</taxon>
        <taxon>Rhabditina</taxon>
        <taxon>Rhabditomorpha</taxon>
        <taxon>Rhabditoidea</taxon>
        <taxon>Rhabditidae</taxon>
        <taxon>Diploscapter</taxon>
    </lineage>
</organism>
<dbReference type="AlphaFoldDB" id="A0A2A2L3V5"/>
<feature type="compositionally biased region" description="Basic and acidic residues" evidence="1">
    <location>
        <begin position="389"/>
        <end position="401"/>
    </location>
</feature>
<comment type="caution">
    <text evidence="4">The sequence shown here is derived from an EMBL/GenBank/DDBJ whole genome shotgun (WGS) entry which is preliminary data.</text>
</comment>
<keyword evidence="2" id="KW-0472">Membrane</keyword>
<evidence type="ECO:0000313" key="4">
    <source>
        <dbReference type="EMBL" id="PAV80795.1"/>
    </source>
</evidence>
<feature type="compositionally biased region" description="Acidic residues" evidence="1">
    <location>
        <begin position="359"/>
        <end position="374"/>
    </location>
</feature>
<proteinExistence type="predicted"/>
<dbReference type="InterPro" id="IPR033438">
    <property type="entry name" value="MOLO1"/>
</dbReference>
<feature type="compositionally biased region" description="Basic and acidic residues" evidence="1">
    <location>
        <begin position="336"/>
        <end position="348"/>
    </location>
</feature>
<feature type="transmembrane region" description="Helical" evidence="2">
    <location>
        <begin position="247"/>
        <end position="268"/>
    </location>
</feature>
<feature type="region of interest" description="Disordered" evidence="1">
    <location>
        <begin position="286"/>
        <end position="410"/>
    </location>
</feature>
<feature type="compositionally biased region" description="Polar residues" evidence="1">
    <location>
        <begin position="311"/>
        <end position="329"/>
    </location>
</feature>
<dbReference type="EMBL" id="LIAE01007228">
    <property type="protein sequence ID" value="PAV80795.1"/>
    <property type="molecule type" value="Genomic_DNA"/>
</dbReference>
<reference evidence="4 5" key="1">
    <citation type="journal article" date="2017" name="Curr. Biol.">
        <title>Genome architecture and evolution of a unichromosomal asexual nematode.</title>
        <authorList>
            <person name="Fradin H."/>
            <person name="Zegar C."/>
            <person name="Gutwein M."/>
            <person name="Lucas J."/>
            <person name="Kovtun M."/>
            <person name="Corcoran D."/>
            <person name="Baugh L.R."/>
            <person name="Kiontke K."/>
            <person name="Gunsalus K."/>
            <person name="Fitch D.H."/>
            <person name="Piano F."/>
        </authorList>
    </citation>
    <scope>NUCLEOTIDE SEQUENCE [LARGE SCALE GENOMIC DNA]</scope>
    <source>
        <strain evidence="4">PF1309</strain>
    </source>
</reference>
<dbReference type="PANTHER" id="PTHR33748:SF6">
    <property type="entry name" value="TPM_PHOSPHATASE DOMAIN-CONTAINING PROTEIN"/>
    <property type="match status" value="1"/>
</dbReference>
<sequence length="410" mass="45953">MKPTIHIEWLAFSALISFQLSFAKDWSANDYPNPVIDFQKCGMKTSSYICDPDNILSESDRYRLNHELQQLETRTRQDNHPDFCQKKGVTAGIALARKVKGHNQDSVKAMGDRFINSWMLDPDCKKSVVLVMAVDDRKLWSARDERMPLRDPEIQEIIAKAAPHFKNKQITQGLLGIVRDIWEKTLSKKPQPAPRPTQRPQPQPKPQPVQPVQNVPQNPQQSSQNNYNQNNYDSTSSKSEGLGWKTWLVIILIVIALLSICCCCLVYYKCKQMLCGCCEDGGSSHRGGGSSQNVYHHHYHHNKGDGHHTSGGVTSNTIANEQNTNLITNDNEDTSNENKDSFYPDVNEKSSGVGVSWGDADDDKGNDNQDTGDDTNDKGNDEGNNDTSNDNKDSYYPDVNEKSSGTGMSW</sequence>
<feature type="chain" id="PRO_5012923328" description="TPM domain-containing protein" evidence="3">
    <location>
        <begin position="24"/>
        <end position="410"/>
    </location>
</feature>
<dbReference type="STRING" id="2018661.A0A2A2L3V5"/>
<dbReference type="Gene3D" id="3.10.310.50">
    <property type="match status" value="1"/>
</dbReference>
<dbReference type="Proteomes" id="UP000218231">
    <property type="component" value="Unassembled WGS sequence"/>
</dbReference>
<dbReference type="OrthoDB" id="5813772at2759"/>
<keyword evidence="2" id="KW-1133">Transmembrane helix</keyword>
<evidence type="ECO:0000256" key="2">
    <source>
        <dbReference type="SAM" id="Phobius"/>
    </source>
</evidence>
<feature type="signal peptide" evidence="3">
    <location>
        <begin position="1"/>
        <end position="23"/>
    </location>
</feature>
<keyword evidence="2" id="KW-0812">Transmembrane</keyword>
<accession>A0A2A2L3V5</accession>
<protein>
    <recommendedName>
        <fullName evidence="6">TPM domain-containing protein</fullName>
    </recommendedName>
</protein>
<evidence type="ECO:0000256" key="1">
    <source>
        <dbReference type="SAM" id="MobiDB-lite"/>
    </source>
</evidence>
<dbReference type="PANTHER" id="PTHR33748">
    <property type="entry name" value="PROTEIN CBG04600"/>
    <property type="match status" value="1"/>
</dbReference>
<dbReference type="Pfam" id="PF17175">
    <property type="entry name" value="MOLO1"/>
    <property type="match status" value="1"/>
</dbReference>
<keyword evidence="5" id="KW-1185">Reference proteome</keyword>
<evidence type="ECO:0000256" key="3">
    <source>
        <dbReference type="SAM" id="SignalP"/>
    </source>
</evidence>
<keyword evidence="3" id="KW-0732">Signal</keyword>
<evidence type="ECO:0000313" key="5">
    <source>
        <dbReference type="Proteomes" id="UP000218231"/>
    </source>
</evidence>
<gene>
    <name evidence="4" type="ORF">WR25_03352</name>
</gene>
<name>A0A2A2L3V5_9BILA</name>